<organism evidence="1">
    <name type="scientific">marine metagenome</name>
    <dbReference type="NCBI Taxonomy" id="408172"/>
    <lineage>
        <taxon>unclassified sequences</taxon>
        <taxon>metagenomes</taxon>
        <taxon>ecological metagenomes</taxon>
    </lineage>
</organism>
<protein>
    <submittedName>
        <fullName evidence="1">Uncharacterized protein</fullName>
    </submittedName>
</protein>
<proteinExistence type="predicted"/>
<sequence length="71" mass="8401">MEEYGNKSEWLKHIADNSRATLEYLRQKEEDLTKEEWALADLCGGYVHIYNLAKEFRLFDKSLLPQNTSIH</sequence>
<dbReference type="AlphaFoldDB" id="A0A382G9X2"/>
<dbReference type="EMBL" id="UINC01054069">
    <property type="protein sequence ID" value="SVB71347.1"/>
    <property type="molecule type" value="Genomic_DNA"/>
</dbReference>
<accession>A0A382G9X2</accession>
<evidence type="ECO:0000313" key="1">
    <source>
        <dbReference type="EMBL" id="SVB71347.1"/>
    </source>
</evidence>
<name>A0A382G9X2_9ZZZZ</name>
<reference evidence="1" key="1">
    <citation type="submission" date="2018-05" db="EMBL/GenBank/DDBJ databases">
        <authorList>
            <person name="Lanie J.A."/>
            <person name="Ng W.-L."/>
            <person name="Kazmierczak K.M."/>
            <person name="Andrzejewski T.M."/>
            <person name="Davidsen T.M."/>
            <person name="Wayne K.J."/>
            <person name="Tettelin H."/>
            <person name="Glass J.I."/>
            <person name="Rusch D."/>
            <person name="Podicherti R."/>
            <person name="Tsui H.-C.T."/>
            <person name="Winkler M.E."/>
        </authorList>
    </citation>
    <scope>NUCLEOTIDE SEQUENCE</scope>
</reference>
<gene>
    <name evidence="1" type="ORF">METZ01_LOCUS224201</name>
</gene>